<gene>
    <name evidence="4" type="ORF">CVO96_01620</name>
</gene>
<keyword evidence="3" id="KW-0812">Transmembrane</keyword>
<sequence length="265" mass="28784">MRPDQQADPDLRDRLREAAVKFQSGLTLVEVLVAMAILGIILVLITNWQMQTLQLTTKTNAGAEQLVELNDLSGYIGDRVRSASSVRRTGLTVNAASAVNAGKCDTTTPCLAVLALEEKVDTSSTPPTITRKWMRLVFRMEPRATWSGADKVPDDWADDASNKVMILREYRDICTITTVPAQTCEAFKASFLDAAFSGMSPALVTDSLTSVDQSGATILPFDFTATSATVTLKFQSKRNVRGVTTFSPGAAPYTLDVQARNVPYP</sequence>
<evidence type="ECO:0008006" key="6">
    <source>
        <dbReference type="Google" id="ProtNLM"/>
    </source>
</evidence>
<keyword evidence="5" id="KW-1185">Reference proteome</keyword>
<keyword evidence="3" id="KW-1133">Transmembrane helix</keyword>
<evidence type="ECO:0000256" key="1">
    <source>
        <dbReference type="ARBA" id="ARBA00004442"/>
    </source>
</evidence>
<reference evidence="4 5" key="1">
    <citation type="submission" date="2018-01" db="EMBL/GenBank/DDBJ databases">
        <title>Deinococcus koreensis sp. nov., a radiation-resistant bacterium isolated from river water.</title>
        <authorList>
            <person name="Choi A."/>
        </authorList>
    </citation>
    <scope>NUCLEOTIDE SEQUENCE [LARGE SCALE GENOMIC DNA]</scope>
    <source>
        <strain evidence="4 5">SJW1-2</strain>
    </source>
</reference>
<comment type="caution">
    <text evidence="4">The sequence shown here is derived from an EMBL/GenBank/DDBJ whole genome shotgun (WGS) entry which is preliminary data.</text>
</comment>
<evidence type="ECO:0000256" key="3">
    <source>
        <dbReference type="SAM" id="Phobius"/>
    </source>
</evidence>
<evidence type="ECO:0000313" key="5">
    <source>
        <dbReference type="Proteomes" id="UP000236379"/>
    </source>
</evidence>
<dbReference type="PROSITE" id="PS00409">
    <property type="entry name" value="PROKAR_NTER_METHYL"/>
    <property type="match status" value="1"/>
</dbReference>
<accession>A0A2K3UUL9</accession>
<dbReference type="Proteomes" id="UP000236379">
    <property type="component" value="Unassembled WGS sequence"/>
</dbReference>
<name>A0A2K3UUL9_9DEIO</name>
<dbReference type="EMBL" id="PPPD01000001">
    <property type="protein sequence ID" value="PNY80229.1"/>
    <property type="molecule type" value="Genomic_DNA"/>
</dbReference>
<comment type="subcellular location">
    <subcellularLocation>
        <location evidence="1">Cell outer membrane</location>
    </subcellularLocation>
</comment>
<evidence type="ECO:0000313" key="4">
    <source>
        <dbReference type="EMBL" id="PNY80229.1"/>
    </source>
</evidence>
<dbReference type="OrthoDB" id="67683at2"/>
<proteinExistence type="predicted"/>
<keyword evidence="2" id="KW-0998">Cell outer membrane</keyword>
<protein>
    <recommendedName>
        <fullName evidence="6">Prepilin-type cleavage/methylation domain-containing protein</fullName>
    </recommendedName>
</protein>
<dbReference type="AlphaFoldDB" id="A0A2K3UUL9"/>
<keyword evidence="3" id="KW-0472">Membrane</keyword>
<evidence type="ECO:0000256" key="2">
    <source>
        <dbReference type="ARBA" id="ARBA00023237"/>
    </source>
</evidence>
<dbReference type="NCBIfam" id="TIGR02532">
    <property type="entry name" value="IV_pilin_GFxxxE"/>
    <property type="match status" value="1"/>
</dbReference>
<dbReference type="Pfam" id="PF07963">
    <property type="entry name" value="N_methyl"/>
    <property type="match status" value="1"/>
</dbReference>
<dbReference type="GO" id="GO:0009279">
    <property type="term" value="C:cell outer membrane"/>
    <property type="evidence" value="ECO:0007669"/>
    <property type="project" value="UniProtKB-SubCell"/>
</dbReference>
<feature type="transmembrane region" description="Helical" evidence="3">
    <location>
        <begin position="25"/>
        <end position="45"/>
    </location>
</feature>
<dbReference type="InterPro" id="IPR012902">
    <property type="entry name" value="N_methyl_site"/>
</dbReference>
<organism evidence="4 5">
    <name type="scientific">Deinococcus koreensis</name>
    <dbReference type="NCBI Taxonomy" id="2054903"/>
    <lineage>
        <taxon>Bacteria</taxon>
        <taxon>Thermotogati</taxon>
        <taxon>Deinococcota</taxon>
        <taxon>Deinococci</taxon>
        <taxon>Deinococcales</taxon>
        <taxon>Deinococcaceae</taxon>
        <taxon>Deinococcus</taxon>
    </lineage>
</organism>